<evidence type="ECO:0000256" key="1">
    <source>
        <dbReference type="SAM" id="MobiDB-lite"/>
    </source>
</evidence>
<organism evidence="3">
    <name type="scientific">Anaerobacillus isosaccharinicus</name>
    <dbReference type="NCBI Taxonomy" id="1532552"/>
    <lineage>
        <taxon>Bacteria</taxon>
        <taxon>Bacillati</taxon>
        <taxon>Bacillota</taxon>
        <taxon>Bacilli</taxon>
        <taxon>Bacillales</taxon>
        <taxon>Bacillaceae</taxon>
        <taxon>Anaerobacillus</taxon>
    </lineage>
</organism>
<keyword evidence="2" id="KW-0472">Membrane</keyword>
<protein>
    <recommendedName>
        <fullName evidence="4">DUF4190 domain-containing protein</fullName>
    </recommendedName>
</protein>
<evidence type="ECO:0008006" key="4">
    <source>
        <dbReference type="Google" id="ProtNLM"/>
    </source>
</evidence>
<name>A0A1S2LRL2_9BACI</name>
<evidence type="ECO:0000256" key="2">
    <source>
        <dbReference type="SAM" id="Phobius"/>
    </source>
</evidence>
<comment type="caution">
    <text evidence="3">The sequence shown here is derived from an EMBL/GenBank/DDBJ whole genome shotgun (WGS) entry which is preliminary data.</text>
</comment>
<dbReference type="AlphaFoldDB" id="A0A1S2LRL2"/>
<evidence type="ECO:0000313" key="3">
    <source>
        <dbReference type="EMBL" id="OIJ14964.1"/>
    </source>
</evidence>
<keyword evidence="2" id="KW-0812">Transmembrane</keyword>
<gene>
    <name evidence="3" type="ORF">AWH56_12165</name>
</gene>
<dbReference type="PANTHER" id="PTHR40040:SF1">
    <property type="entry name" value="MEMBRANE PROTEIN"/>
    <property type="match status" value="1"/>
</dbReference>
<feature type="transmembrane region" description="Helical" evidence="2">
    <location>
        <begin position="143"/>
        <end position="161"/>
    </location>
</feature>
<feature type="region of interest" description="Disordered" evidence="1">
    <location>
        <begin position="1"/>
        <end position="62"/>
    </location>
</feature>
<keyword evidence="2" id="KW-1133">Transmembrane helix</keyword>
<feature type="compositionally biased region" description="Low complexity" evidence="1">
    <location>
        <begin position="1"/>
        <end position="33"/>
    </location>
</feature>
<accession>A0A1S2LRL2</accession>
<dbReference type="EMBL" id="LQXD01000109">
    <property type="protein sequence ID" value="OIJ14964.1"/>
    <property type="molecule type" value="Genomic_DNA"/>
</dbReference>
<feature type="compositionally biased region" description="Basic and acidic residues" evidence="1">
    <location>
        <begin position="34"/>
        <end position="46"/>
    </location>
</feature>
<proteinExistence type="predicted"/>
<reference evidence="3" key="1">
    <citation type="submission" date="2016-10" db="EMBL/GenBank/DDBJ databases">
        <title>Draft genome sequences of four alkaliphilic bacteria belonging to the Anaerobacillus genus.</title>
        <authorList>
            <person name="Bassil N.M."/>
            <person name="Lloyd J.R."/>
        </authorList>
    </citation>
    <scope>NUCLEOTIDE SEQUENCE [LARGE SCALE GENOMIC DNA]</scope>
    <source>
        <strain evidence="3">NB2006</strain>
    </source>
</reference>
<feature type="transmembrane region" description="Helical" evidence="2">
    <location>
        <begin position="102"/>
        <end position="131"/>
    </location>
</feature>
<sequence>MTDMNNNNNNRFGVNNNNTNQINGVNNNANQDNRSLRLENSERDENPNGVTSADYPIGDHREETAAEFAPQRGFVAERPFADNVDRETDADMDGEVNEGRGVGAFAIVLSIISLFFLPVILGAAGIIVGFIARRNGATGLGNWAIGIGAVSIVLTLFFSPFF</sequence>
<dbReference type="PANTHER" id="PTHR40040">
    <property type="entry name" value="SMALL HYDROPHOBIC PROTEIN-RELATED"/>
    <property type="match status" value="1"/>
</dbReference>
<dbReference type="InterPro" id="IPR055338">
    <property type="entry name" value="YqfX-like"/>
</dbReference>